<dbReference type="SFLD" id="SFLDS00057">
    <property type="entry name" value="Glutaminase/Asparaginase"/>
    <property type="match status" value="1"/>
</dbReference>
<dbReference type="PIRSF" id="PIRSF001220">
    <property type="entry name" value="L-ASNase_gatD"/>
    <property type="match status" value="1"/>
</dbReference>
<evidence type="ECO:0000313" key="6">
    <source>
        <dbReference type="Proteomes" id="UP001500483"/>
    </source>
</evidence>
<dbReference type="PANTHER" id="PTHR11707:SF28">
    <property type="entry name" value="60 KDA LYSOPHOSPHOLIPASE"/>
    <property type="match status" value="1"/>
</dbReference>
<dbReference type="PRINTS" id="PR00139">
    <property type="entry name" value="ASNGLNASE"/>
</dbReference>
<protein>
    <submittedName>
        <fullName evidence="5">Asparaginase</fullName>
    </submittedName>
</protein>
<dbReference type="RefSeq" id="WP_344926656.1">
    <property type="nucleotide sequence ID" value="NZ_BAAAYK010000038.1"/>
</dbReference>
<dbReference type="Gene3D" id="3.40.50.1170">
    <property type="entry name" value="L-asparaginase, N-terminal domain"/>
    <property type="match status" value="1"/>
</dbReference>
<dbReference type="Proteomes" id="UP001500483">
    <property type="component" value="Unassembled WGS sequence"/>
</dbReference>
<keyword evidence="6" id="KW-1185">Reference proteome</keyword>
<feature type="active site" evidence="1">
    <location>
        <position position="85"/>
    </location>
</feature>
<evidence type="ECO:0000259" key="4">
    <source>
        <dbReference type="Pfam" id="PF17763"/>
    </source>
</evidence>
<dbReference type="InterPro" id="IPR037152">
    <property type="entry name" value="L-asparaginase_N_sf"/>
</dbReference>
<dbReference type="SUPFAM" id="SSF53774">
    <property type="entry name" value="Glutaminase/Asparaginase"/>
    <property type="match status" value="1"/>
</dbReference>
<dbReference type="InterPro" id="IPR036152">
    <property type="entry name" value="Asp/glu_Ase-like_sf"/>
</dbReference>
<accession>A0ABP6RQG3</accession>
<dbReference type="InterPro" id="IPR006034">
    <property type="entry name" value="Asparaginase/glutaminase-like"/>
</dbReference>
<dbReference type="InterPro" id="IPR027473">
    <property type="entry name" value="L-asparaginase_C"/>
</dbReference>
<gene>
    <name evidence="5" type="primary">ansA</name>
    <name evidence="5" type="ORF">GCM10020366_26620</name>
</gene>
<evidence type="ECO:0000259" key="3">
    <source>
        <dbReference type="Pfam" id="PF00710"/>
    </source>
</evidence>
<dbReference type="PROSITE" id="PS00917">
    <property type="entry name" value="ASN_GLN_ASE_2"/>
    <property type="match status" value="1"/>
</dbReference>
<dbReference type="Pfam" id="PF00710">
    <property type="entry name" value="Asparaginase"/>
    <property type="match status" value="1"/>
</dbReference>
<dbReference type="PANTHER" id="PTHR11707">
    <property type="entry name" value="L-ASPARAGINASE"/>
    <property type="match status" value="1"/>
</dbReference>
<dbReference type="Pfam" id="PF17763">
    <property type="entry name" value="Asparaginase_C"/>
    <property type="match status" value="1"/>
</dbReference>
<feature type="domain" description="Asparaginase/glutaminase C-terminal" evidence="4">
    <location>
        <begin position="193"/>
        <end position="304"/>
    </location>
</feature>
<evidence type="ECO:0000313" key="5">
    <source>
        <dbReference type="EMBL" id="GAA3357664.1"/>
    </source>
</evidence>
<dbReference type="InterPro" id="IPR040919">
    <property type="entry name" value="Asparaginase_C"/>
</dbReference>
<dbReference type="InterPro" id="IPR027474">
    <property type="entry name" value="L-asparaginase_N"/>
</dbReference>
<name>A0ABP6RQG3_9PSEU</name>
<sequence length="328" mass="34422">MNVLFLYTGGTIGMVGTPRGLEPGGDVEAEIASLLRDRPDLTTGFARFEHLIDSSDATPEDWQRIVDRLRAHRDEHDAFVVLHGTDTLAHSAAAASYALAGFGKPVVFTGAQVPFGMPGSDAPDNVRGAVEAVADAAIGRAVFFDGELIAGTRATKSSALDRHGFTSPHPAPAAERPAPDLGVPLAPYRRHDIAVVTAVPGMTAERFRHLTSPAPDAVLLRGYGLGVGPSGEPGFTRVIEDLNSGGTPVVVLSQSQRSRIDLERYAAGRALLDAGAIGAADMTFEAAYTKLCFLLSQDLPAADLPTWLHTDLAGELTLQAEPVATALG</sequence>
<dbReference type="SMART" id="SM00870">
    <property type="entry name" value="Asparaginase"/>
    <property type="match status" value="1"/>
</dbReference>
<organism evidence="5 6">
    <name type="scientific">Saccharopolyspora gregorii</name>
    <dbReference type="NCBI Taxonomy" id="33914"/>
    <lineage>
        <taxon>Bacteria</taxon>
        <taxon>Bacillati</taxon>
        <taxon>Actinomycetota</taxon>
        <taxon>Actinomycetes</taxon>
        <taxon>Pseudonocardiales</taxon>
        <taxon>Pseudonocardiaceae</taxon>
        <taxon>Saccharopolyspora</taxon>
    </lineage>
</organism>
<dbReference type="Gene3D" id="3.40.50.40">
    <property type="match status" value="1"/>
</dbReference>
<dbReference type="PROSITE" id="PS51732">
    <property type="entry name" value="ASN_GLN_ASE_3"/>
    <property type="match status" value="1"/>
</dbReference>
<dbReference type="InterPro" id="IPR041725">
    <property type="entry name" value="L-asparaginase_I"/>
</dbReference>
<dbReference type="PIRSF" id="PIRSF500176">
    <property type="entry name" value="L_ASNase"/>
    <property type="match status" value="1"/>
</dbReference>
<reference evidence="6" key="1">
    <citation type="journal article" date="2019" name="Int. J. Syst. Evol. Microbiol.">
        <title>The Global Catalogue of Microorganisms (GCM) 10K type strain sequencing project: providing services to taxonomists for standard genome sequencing and annotation.</title>
        <authorList>
            <consortium name="The Broad Institute Genomics Platform"/>
            <consortium name="The Broad Institute Genome Sequencing Center for Infectious Disease"/>
            <person name="Wu L."/>
            <person name="Ma J."/>
        </authorList>
    </citation>
    <scope>NUCLEOTIDE SEQUENCE [LARGE SCALE GENOMIC DNA]</scope>
    <source>
        <strain evidence="6">JCM 9687</strain>
    </source>
</reference>
<evidence type="ECO:0000256" key="2">
    <source>
        <dbReference type="SAM" id="MobiDB-lite"/>
    </source>
</evidence>
<evidence type="ECO:0000256" key="1">
    <source>
        <dbReference type="PROSITE-ProRule" id="PRU10100"/>
    </source>
</evidence>
<comment type="caution">
    <text evidence="5">The sequence shown here is derived from an EMBL/GenBank/DDBJ whole genome shotgun (WGS) entry which is preliminary data.</text>
</comment>
<feature type="region of interest" description="Disordered" evidence="2">
    <location>
        <begin position="159"/>
        <end position="179"/>
    </location>
</feature>
<dbReference type="EMBL" id="BAAAYK010000038">
    <property type="protein sequence ID" value="GAA3357664.1"/>
    <property type="molecule type" value="Genomic_DNA"/>
</dbReference>
<dbReference type="InterPro" id="IPR027475">
    <property type="entry name" value="Asparaginase/glutaminase_AS2"/>
</dbReference>
<dbReference type="CDD" id="cd08963">
    <property type="entry name" value="L-asparaginase_I"/>
    <property type="match status" value="1"/>
</dbReference>
<feature type="domain" description="L-asparaginase N-terminal" evidence="3">
    <location>
        <begin position="2"/>
        <end position="175"/>
    </location>
</feature>
<proteinExistence type="predicted"/>